<sequence>MPTGHSKILSECPRRQLPPDSKAGIHPESREEINVVPILSHSEFGGLALALRWLGSSLFYVGC</sequence>
<feature type="region of interest" description="Disordered" evidence="1">
    <location>
        <begin position="1"/>
        <end position="26"/>
    </location>
</feature>
<name>A0A2A6LN28_RHIFR</name>
<dbReference type="EMBL" id="NWTC01000047">
    <property type="protein sequence ID" value="PDT43994.1"/>
    <property type="molecule type" value="Genomic_DNA"/>
</dbReference>
<evidence type="ECO:0000256" key="1">
    <source>
        <dbReference type="SAM" id="MobiDB-lite"/>
    </source>
</evidence>
<dbReference type="AlphaFoldDB" id="A0A2A6LN28"/>
<dbReference type="Proteomes" id="UP000220353">
    <property type="component" value="Unassembled WGS sequence"/>
</dbReference>
<organism evidence="2 3">
    <name type="scientific">Rhizobium fredii</name>
    <name type="common">Sinorhizobium fredii</name>
    <dbReference type="NCBI Taxonomy" id="380"/>
    <lineage>
        <taxon>Bacteria</taxon>
        <taxon>Pseudomonadati</taxon>
        <taxon>Pseudomonadota</taxon>
        <taxon>Alphaproteobacteria</taxon>
        <taxon>Hyphomicrobiales</taxon>
        <taxon>Rhizobiaceae</taxon>
        <taxon>Sinorhizobium/Ensifer group</taxon>
        <taxon>Sinorhizobium</taxon>
    </lineage>
</organism>
<evidence type="ECO:0000313" key="3">
    <source>
        <dbReference type="Proteomes" id="UP000220353"/>
    </source>
</evidence>
<evidence type="ECO:0000313" key="2">
    <source>
        <dbReference type="EMBL" id="PDT43994.1"/>
    </source>
</evidence>
<proteinExistence type="predicted"/>
<reference evidence="2 3" key="1">
    <citation type="submission" date="2017-09" db="EMBL/GenBank/DDBJ databases">
        <title>Comparative genomics of rhizobia isolated from Phaseolus vulgaris in China.</title>
        <authorList>
            <person name="Tong W."/>
        </authorList>
    </citation>
    <scope>NUCLEOTIDE SEQUENCE [LARGE SCALE GENOMIC DNA]</scope>
    <source>
        <strain evidence="2 3">PCH1</strain>
    </source>
</reference>
<protein>
    <submittedName>
        <fullName evidence="2">Uncharacterized protein</fullName>
    </submittedName>
</protein>
<gene>
    <name evidence="2" type="ORF">CO661_31835</name>
</gene>
<accession>A0A2A6LN28</accession>
<comment type="caution">
    <text evidence="2">The sequence shown here is derived from an EMBL/GenBank/DDBJ whole genome shotgun (WGS) entry which is preliminary data.</text>
</comment>